<name>A0A1B0FBI7_GLOMM</name>
<evidence type="ECO:0000256" key="9">
    <source>
        <dbReference type="ARBA" id="ARBA00022848"/>
    </source>
</evidence>
<dbReference type="GO" id="GO:0004497">
    <property type="term" value="F:monooxygenase activity"/>
    <property type="evidence" value="ECO:0007669"/>
    <property type="project" value="UniProtKB-KW"/>
</dbReference>
<dbReference type="Gene3D" id="1.10.630.10">
    <property type="entry name" value="Cytochrome P450"/>
    <property type="match status" value="1"/>
</dbReference>
<dbReference type="VEuPathDB" id="VectorBase:GMOY000908"/>
<dbReference type="GO" id="GO:0005506">
    <property type="term" value="F:iron ion binding"/>
    <property type="evidence" value="ECO:0007669"/>
    <property type="project" value="InterPro"/>
</dbReference>
<evidence type="ECO:0000256" key="3">
    <source>
        <dbReference type="ARBA" id="ARBA00004174"/>
    </source>
</evidence>
<dbReference type="PANTHER" id="PTHR24291:SF189">
    <property type="entry name" value="CYTOCHROME P450 4C3-RELATED"/>
    <property type="match status" value="1"/>
</dbReference>
<evidence type="ECO:0000256" key="7">
    <source>
        <dbReference type="ARBA" id="ARBA00022723"/>
    </source>
</evidence>
<reference evidence="14" key="1">
    <citation type="submission" date="2020-05" db="UniProtKB">
        <authorList>
            <consortium name="EnsemblMetazoa"/>
        </authorList>
    </citation>
    <scope>IDENTIFICATION</scope>
    <source>
        <strain evidence="14">Yale</strain>
    </source>
</reference>
<dbReference type="SUPFAM" id="SSF48264">
    <property type="entry name" value="Cytochrome P450"/>
    <property type="match status" value="1"/>
</dbReference>
<keyword evidence="15" id="KW-1185">Reference proteome</keyword>
<evidence type="ECO:0000313" key="14">
    <source>
        <dbReference type="EnsemblMetazoa" id="GMOY000908-PA"/>
    </source>
</evidence>
<evidence type="ECO:0000256" key="8">
    <source>
        <dbReference type="ARBA" id="ARBA00022824"/>
    </source>
</evidence>
<comment type="cofactor">
    <cofactor evidence="1">
        <name>heme</name>
        <dbReference type="ChEBI" id="CHEBI:30413"/>
    </cofactor>
</comment>
<evidence type="ECO:0000256" key="12">
    <source>
        <dbReference type="ARBA" id="ARBA00023033"/>
    </source>
</evidence>
<dbReference type="InterPro" id="IPR036396">
    <property type="entry name" value="Cyt_P450_sf"/>
</dbReference>
<dbReference type="EMBL" id="CCAG010021318">
    <property type="status" value="NOT_ANNOTATED_CDS"/>
    <property type="molecule type" value="Genomic_DNA"/>
</dbReference>
<dbReference type="Proteomes" id="UP000092444">
    <property type="component" value="Unassembled WGS sequence"/>
</dbReference>
<accession>A0A1B0FBI7</accession>
<dbReference type="GO" id="GO:0016705">
    <property type="term" value="F:oxidoreductase activity, acting on paired donors, with incorporation or reduction of molecular oxygen"/>
    <property type="evidence" value="ECO:0007669"/>
    <property type="project" value="InterPro"/>
</dbReference>
<evidence type="ECO:0000313" key="15">
    <source>
        <dbReference type="Proteomes" id="UP000092444"/>
    </source>
</evidence>
<dbReference type="PhylomeDB" id="A0A1B0FBI7"/>
<dbReference type="AlphaFoldDB" id="A0A1B0FBI7"/>
<dbReference type="Pfam" id="PF00067">
    <property type="entry name" value="p450"/>
    <property type="match status" value="1"/>
</dbReference>
<protein>
    <recommendedName>
        <fullName evidence="16">Cytochrome P450</fullName>
    </recommendedName>
</protein>
<keyword evidence="10" id="KW-0560">Oxidoreductase</keyword>
<dbReference type="EnsemblMetazoa" id="GMOY000908-RA">
    <property type="protein sequence ID" value="GMOY000908-PA"/>
    <property type="gene ID" value="GMOY000908"/>
</dbReference>
<keyword evidence="12" id="KW-0503">Monooxygenase</keyword>
<evidence type="ECO:0000256" key="4">
    <source>
        <dbReference type="ARBA" id="ARBA00004406"/>
    </source>
</evidence>
<dbReference type="GO" id="GO:0020037">
    <property type="term" value="F:heme binding"/>
    <property type="evidence" value="ECO:0007669"/>
    <property type="project" value="InterPro"/>
</dbReference>
<dbReference type="GO" id="GO:0005789">
    <property type="term" value="C:endoplasmic reticulum membrane"/>
    <property type="evidence" value="ECO:0007669"/>
    <property type="project" value="UniProtKB-SubCell"/>
</dbReference>
<sequence length="261" mass="29346">MSNKECEINDVDEKELNEKYIVQEDTQSSDIDYEDTGCDEVESENESCSTDYVEAQDLFNEILISLVVDRVDVDVYLDLALTTEYENFALHWTTECKLADLVLKTFSLLTAALLSDALEDISSERFNERLVAGTCISVDVATNGCRNIPHPTSSLGEYLVPAGTTALIMTYMLHRNLRFNPDNFLPENCIGRHPFAYIPPSAGPRHCIGKKFAILEEKTVLRKFKIEAVDRPEDLTLLSELILRPKGGLRIKITNPGISYT</sequence>
<dbReference type="InterPro" id="IPR001128">
    <property type="entry name" value="Cyt_P450"/>
</dbReference>
<keyword evidence="6" id="KW-0349">Heme</keyword>
<evidence type="ECO:0000256" key="10">
    <source>
        <dbReference type="ARBA" id="ARBA00023002"/>
    </source>
</evidence>
<keyword evidence="7" id="KW-0479">Metal-binding</keyword>
<keyword evidence="13" id="KW-0472">Membrane</keyword>
<evidence type="ECO:0000256" key="1">
    <source>
        <dbReference type="ARBA" id="ARBA00001971"/>
    </source>
</evidence>
<organism evidence="14 15">
    <name type="scientific">Glossina morsitans morsitans</name>
    <name type="common">Savannah tsetse fly</name>
    <dbReference type="NCBI Taxonomy" id="37546"/>
    <lineage>
        <taxon>Eukaryota</taxon>
        <taxon>Metazoa</taxon>
        <taxon>Ecdysozoa</taxon>
        <taxon>Arthropoda</taxon>
        <taxon>Hexapoda</taxon>
        <taxon>Insecta</taxon>
        <taxon>Pterygota</taxon>
        <taxon>Neoptera</taxon>
        <taxon>Endopterygota</taxon>
        <taxon>Diptera</taxon>
        <taxon>Brachycera</taxon>
        <taxon>Muscomorpha</taxon>
        <taxon>Hippoboscoidea</taxon>
        <taxon>Glossinidae</taxon>
        <taxon>Glossina</taxon>
    </lineage>
</organism>
<keyword evidence="8" id="KW-0256">Endoplasmic reticulum</keyword>
<comment type="similarity">
    <text evidence="5">Belongs to the cytochrome P450 family.</text>
</comment>
<evidence type="ECO:0000256" key="6">
    <source>
        <dbReference type="ARBA" id="ARBA00022617"/>
    </source>
</evidence>
<evidence type="ECO:0000256" key="5">
    <source>
        <dbReference type="ARBA" id="ARBA00010617"/>
    </source>
</evidence>
<dbReference type="InterPro" id="IPR050196">
    <property type="entry name" value="Cytochrome_P450_Monoox"/>
</dbReference>
<keyword evidence="11" id="KW-0408">Iron</keyword>
<evidence type="ECO:0000256" key="11">
    <source>
        <dbReference type="ARBA" id="ARBA00023004"/>
    </source>
</evidence>
<dbReference type="PANTHER" id="PTHR24291">
    <property type="entry name" value="CYTOCHROME P450 FAMILY 4"/>
    <property type="match status" value="1"/>
</dbReference>
<proteinExistence type="inferred from homology"/>
<dbReference type="STRING" id="37546.A0A1B0FBI7"/>
<evidence type="ECO:0000256" key="13">
    <source>
        <dbReference type="ARBA" id="ARBA00023136"/>
    </source>
</evidence>
<comment type="function">
    <text evidence="2">May be involved in the metabolism of insect hormones and in the breakdown of synthetic insecticides.</text>
</comment>
<keyword evidence="9" id="KW-0492">Microsome</keyword>
<evidence type="ECO:0000256" key="2">
    <source>
        <dbReference type="ARBA" id="ARBA00003690"/>
    </source>
</evidence>
<evidence type="ECO:0008006" key="16">
    <source>
        <dbReference type="Google" id="ProtNLM"/>
    </source>
</evidence>
<comment type="subcellular location">
    <subcellularLocation>
        <location evidence="4">Endoplasmic reticulum membrane</location>
        <topology evidence="4">Peripheral membrane protein</topology>
    </subcellularLocation>
    <subcellularLocation>
        <location evidence="3">Microsome membrane</location>
        <topology evidence="3">Peripheral membrane protein</topology>
    </subcellularLocation>
</comment>